<organism evidence="8 9">
    <name type="scientific">Phyllosticta citriasiana</name>
    <dbReference type="NCBI Taxonomy" id="595635"/>
    <lineage>
        <taxon>Eukaryota</taxon>
        <taxon>Fungi</taxon>
        <taxon>Dikarya</taxon>
        <taxon>Ascomycota</taxon>
        <taxon>Pezizomycotina</taxon>
        <taxon>Dothideomycetes</taxon>
        <taxon>Dothideomycetes incertae sedis</taxon>
        <taxon>Botryosphaeriales</taxon>
        <taxon>Phyllostictaceae</taxon>
        <taxon>Phyllosticta</taxon>
    </lineage>
</organism>
<dbReference type="PANTHER" id="PTHR42718">
    <property type="entry name" value="MAJOR FACILITATOR SUPERFAMILY MULTIDRUG TRANSPORTER MFSC"/>
    <property type="match status" value="1"/>
</dbReference>
<feature type="transmembrane region" description="Helical" evidence="6">
    <location>
        <begin position="489"/>
        <end position="515"/>
    </location>
</feature>
<accession>A0ABR1KBM6</accession>
<comment type="caution">
    <text evidence="8">The sequence shown here is derived from an EMBL/GenBank/DDBJ whole genome shotgun (WGS) entry which is preliminary data.</text>
</comment>
<keyword evidence="4 6" id="KW-0472">Membrane</keyword>
<dbReference type="EMBL" id="JBBPHU010000014">
    <property type="protein sequence ID" value="KAK7510555.1"/>
    <property type="molecule type" value="Genomic_DNA"/>
</dbReference>
<evidence type="ECO:0000313" key="8">
    <source>
        <dbReference type="EMBL" id="KAK7510555.1"/>
    </source>
</evidence>
<evidence type="ECO:0000259" key="7">
    <source>
        <dbReference type="PROSITE" id="PS50850"/>
    </source>
</evidence>
<comment type="subcellular location">
    <subcellularLocation>
        <location evidence="1">Membrane</location>
        <topology evidence="1">Multi-pass membrane protein</topology>
    </subcellularLocation>
</comment>
<proteinExistence type="predicted"/>
<dbReference type="InterPro" id="IPR011701">
    <property type="entry name" value="MFS"/>
</dbReference>
<feature type="transmembrane region" description="Helical" evidence="6">
    <location>
        <begin position="296"/>
        <end position="319"/>
    </location>
</feature>
<keyword evidence="3 6" id="KW-1133">Transmembrane helix</keyword>
<feature type="transmembrane region" description="Helical" evidence="6">
    <location>
        <begin position="363"/>
        <end position="381"/>
    </location>
</feature>
<feature type="transmembrane region" description="Helical" evidence="6">
    <location>
        <begin position="177"/>
        <end position="195"/>
    </location>
</feature>
<dbReference type="CDD" id="cd17476">
    <property type="entry name" value="MFS_Amf1_MDR_like"/>
    <property type="match status" value="1"/>
</dbReference>
<feature type="transmembrane region" description="Helical" evidence="6">
    <location>
        <begin position="239"/>
        <end position="256"/>
    </location>
</feature>
<feature type="transmembrane region" description="Helical" evidence="6">
    <location>
        <begin position="331"/>
        <end position="351"/>
    </location>
</feature>
<feature type="transmembrane region" description="Helical" evidence="6">
    <location>
        <begin position="207"/>
        <end position="227"/>
    </location>
</feature>
<evidence type="ECO:0000256" key="2">
    <source>
        <dbReference type="ARBA" id="ARBA00022692"/>
    </source>
</evidence>
<dbReference type="InterPro" id="IPR020846">
    <property type="entry name" value="MFS_dom"/>
</dbReference>
<sequence>MNHHHPKMDRGHFSINPTSPTDSIADTLGFNRSSRVLSLGSKHSSLQSKVEPSASKHDSFGPRYEFINPSASGSTNELIANPPPVPQIPSRFVSTPAHDERYHYDDEAPTPDEKLQKARAGAGTPQHTPIQMSLVHECFFVATVAAAHLMIQAALGLALAPIDVIGQDMRTSNPGELSWFIAAYSLTVGTFILIFGRAGDIFGHKQVYALGYVWLSTWSALAGFAGYTHNQIFFDITRAMQGVGCAALYPTGIALFGRTYAPGMRKNIVFSIFGAMAPIGFVIGATFGSIFGQLLWWPWAFWGYAIAALGLACSVVIVVPKALGEVPPNRGFDTMGALTSVIGMILINVAFNNGPLFGWSTPNVYFILIIGVLFLLFFGWVEARAENPLIPKSAINSTTIFILSLLTLGWGSFGIWVYYTWRFLTLLRHQTPLSISAEFAPVVVATLFASGLTGFLLSHTPVSFVMVLSCLGFFLGNLLVALMPVNQVYWTQTFLSIVIMPFGMDMSFPASSVILSNHMPMEHQGLAAALVTTVMNYSISITLGFAALAESNGDRGPDGQPDLFQGFRDAYYVGVGCAGLAVFLSIIFFIKSMIKDGWKVTDPGH</sequence>
<dbReference type="PROSITE" id="PS50850">
    <property type="entry name" value="MFS"/>
    <property type="match status" value="1"/>
</dbReference>
<feature type="transmembrane region" description="Helical" evidence="6">
    <location>
        <begin position="268"/>
        <end position="290"/>
    </location>
</feature>
<keyword evidence="9" id="KW-1185">Reference proteome</keyword>
<feature type="compositionally biased region" description="Basic and acidic residues" evidence="5">
    <location>
        <begin position="97"/>
        <end position="116"/>
    </location>
</feature>
<feature type="transmembrane region" description="Helical" evidence="6">
    <location>
        <begin position="393"/>
        <end position="419"/>
    </location>
</feature>
<feature type="transmembrane region" description="Helical" evidence="6">
    <location>
        <begin position="464"/>
        <end position="483"/>
    </location>
</feature>
<dbReference type="SUPFAM" id="SSF103473">
    <property type="entry name" value="MFS general substrate transporter"/>
    <property type="match status" value="1"/>
</dbReference>
<dbReference type="Gene3D" id="1.20.1250.20">
    <property type="entry name" value="MFS general substrate transporter like domains"/>
    <property type="match status" value="1"/>
</dbReference>
<evidence type="ECO:0000313" key="9">
    <source>
        <dbReference type="Proteomes" id="UP001363622"/>
    </source>
</evidence>
<evidence type="ECO:0000256" key="1">
    <source>
        <dbReference type="ARBA" id="ARBA00004141"/>
    </source>
</evidence>
<dbReference type="Proteomes" id="UP001363622">
    <property type="component" value="Unassembled WGS sequence"/>
</dbReference>
<keyword evidence="2 6" id="KW-0812">Transmembrane</keyword>
<evidence type="ECO:0000256" key="5">
    <source>
        <dbReference type="SAM" id="MobiDB-lite"/>
    </source>
</evidence>
<feature type="compositionally biased region" description="Polar residues" evidence="5">
    <location>
        <begin position="15"/>
        <end position="27"/>
    </location>
</feature>
<gene>
    <name evidence="8" type="ORF">IWZ03DRAFT_388886</name>
</gene>
<evidence type="ECO:0000256" key="4">
    <source>
        <dbReference type="ARBA" id="ARBA00023136"/>
    </source>
</evidence>
<protein>
    <recommendedName>
        <fullName evidence="7">Major facilitator superfamily (MFS) profile domain-containing protein</fullName>
    </recommendedName>
</protein>
<dbReference type="Gene3D" id="1.20.1720.10">
    <property type="entry name" value="Multidrug resistance protein D"/>
    <property type="match status" value="1"/>
</dbReference>
<dbReference type="Pfam" id="PF07690">
    <property type="entry name" value="MFS_1"/>
    <property type="match status" value="1"/>
</dbReference>
<name>A0ABR1KBM6_9PEZI</name>
<feature type="region of interest" description="Disordered" evidence="5">
    <location>
        <begin position="42"/>
        <end position="123"/>
    </location>
</feature>
<feature type="transmembrane region" description="Helical" evidence="6">
    <location>
        <begin position="569"/>
        <end position="590"/>
    </location>
</feature>
<feature type="transmembrane region" description="Helical" evidence="6">
    <location>
        <begin position="439"/>
        <end position="457"/>
    </location>
</feature>
<reference evidence="8 9" key="1">
    <citation type="submission" date="2024-04" db="EMBL/GenBank/DDBJ databases">
        <title>Phyllosticta paracitricarpa is synonymous to the EU quarantine fungus P. citricarpa based on phylogenomic analyses.</title>
        <authorList>
            <consortium name="Lawrence Berkeley National Laboratory"/>
            <person name="Van Ingen-Buijs V.A."/>
            <person name="Van Westerhoven A.C."/>
            <person name="Haridas S."/>
            <person name="Skiadas P."/>
            <person name="Martin F."/>
            <person name="Groenewald J.Z."/>
            <person name="Crous P.W."/>
            <person name="Seidl M.F."/>
        </authorList>
    </citation>
    <scope>NUCLEOTIDE SEQUENCE [LARGE SCALE GENOMIC DNA]</scope>
    <source>
        <strain evidence="8 9">CBS 123371</strain>
    </source>
</reference>
<feature type="region of interest" description="Disordered" evidence="5">
    <location>
        <begin position="1"/>
        <end position="27"/>
    </location>
</feature>
<evidence type="ECO:0000256" key="3">
    <source>
        <dbReference type="ARBA" id="ARBA00022989"/>
    </source>
</evidence>
<feature type="transmembrane region" description="Helical" evidence="6">
    <location>
        <begin position="527"/>
        <end position="549"/>
    </location>
</feature>
<dbReference type="PANTHER" id="PTHR42718:SF1">
    <property type="entry name" value="LOW AFFINITY AMMONIUM TRANSPORTER"/>
    <property type="match status" value="1"/>
</dbReference>
<dbReference type="InterPro" id="IPR036259">
    <property type="entry name" value="MFS_trans_sf"/>
</dbReference>
<evidence type="ECO:0000256" key="6">
    <source>
        <dbReference type="SAM" id="Phobius"/>
    </source>
</evidence>
<feature type="transmembrane region" description="Helical" evidence="6">
    <location>
        <begin position="139"/>
        <end position="162"/>
    </location>
</feature>
<feature type="domain" description="Major facilitator superfamily (MFS) profile" evidence="7">
    <location>
        <begin position="140"/>
        <end position="593"/>
    </location>
</feature>
<feature type="compositionally biased region" description="Polar residues" evidence="5">
    <location>
        <begin position="69"/>
        <end position="78"/>
    </location>
</feature>